<name>A0A1D8TVD0_9CYAN</name>
<evidence type="ECO:0000313" key="3">
    <source>
        <dbReference type="EMBL" id="AOX01607.1"/>
    </source>
</evidence>
<dbReference type="Proteomes" id="UP000177870">
    <property type="component" value="Chromosome"/>
</dbReference>
<feature type="transmembrane region" description="Helical" evidence="2">
    <location>
        <begin position="395"/>
        <end position="410"/>
    </location>
</feature>
<proteinExistence type="predicted"/>
<evidence type="ECO:0000256" key="2">
    <source>
        <dbReference type="SAM" id="Phobius"/>
    </source>
</evidence>
<evidence type="ECO:0000256" key="1">
    <source>
        <dbReference type="SAM" id="MobiDB-lite"/>
    </source>
</evidence>
<feature type="transmembrane region" description="Helical" evidence="2">
    <location>
        <begin position="416"/>
        <end position="434"/>
    </location>
</feature>
<dbReference type="KEGG" id="mpro:BJP34_21125"/>
<evidence type="ECO:0000313" key="4">
    <source>
        <dbReference type="Proteomes" id="UP000177870"/>
    </source>
</evidence>
<dbReference type="AlphaFoldDB" id="A0A1D8TVD0"/>
<organism evidence="3 4">
    <name type="scientific">Moorena producens PAL-8-15-08-1</name>
    <dbReference type="NCBI Taxonomy" id="1458985"/>
    <lineage>
        <taxon>Bacteria</taxon>
        <taxon>Bacillati</taxon>
        <taxon>Cyanobacteriota</taxon>
        <taxon>Cyanophyceae</taxon>
        <taxon>Coleofasciculales</taxon>
        <taxon>Coleofasciculaceae</taxon>
        <taxon>Moorena</taxon>
    </lineage>
</organism>
<dbReference type="OrthoDB" id="7595044at2"/>
<reference evidence="4" key="1">
    <citation type="submission" date="2016-10" db="EMBL/GenBank/DDBJ databases">
        <title>Comparative genomics uncovers the prolific and rare metabolic potential of the cyanobacterial genus Moorea.</title>
        <authorList>
            <person name="Leao T."/>
            <person name="Castelao G."/>
            <person name="Korobeynikov A."/>
            <person name="Monroe E.A."/>
            <person name="Podell S."/>
            <person name="Glukhov E."/>
            <person name="Allen E."/>
            <person name="Gerwick W.H."/>
            <person name="Gerwick L."/>
        </authorList>
    </citation>
    <scope>NUCLEOTIDE SEQUENCE [LARGE SCALE GENOMIC DNA]</scope>
    <source>
        <strain evidence="4">PAL-8-15-08-1</strain>
    </source>
</reference>
<dbReference type="RefSeq" id="WP_070394044.1">
    <property type="nucleotide sequence ID" value="NZ_CP017599.1"/>
</dbReference>
<sequence>MSFLVPIVMLGWIPVVLYLFMRIPAQRAVIVSFIVAWLFLPVAEYALPGLPDYTKMSATCYGILLATFIYDVGRFSSFKFSWIDLPMLIWCLCPLASSITNGLGAYDGFSTVLTQTLTWGVPYFLGRIYLHNLSGLRDLAIGIFMGGLVYVPLCLYEIRFSPQLHRILYGFHAHPDFGQTMRYGGWRPTVFMIHGLPVGMWMMAASLVGIWLWHTGVIKQLWNIPMKWLVAALLITFILCKSTGAYFLLLLGVGILFFGKHFRTALPVFLLIGLICSYLYINSQTETYVSDQIISNVSNVVPEERIQSLQFRFDNEELLVDKARERIVFGWGGWGRSLIFNDNGEQVTVPDSLWIIAFGETGTVGLASLTTSLLMPVLTMFWFRCPAELWPKRQAAPVAVLTVAVALYMVEFMLNAHGNPVFVLACGGLSGLVVKEPTTNKVKKAPALAPQRSRNQNRNQNRNQRRQVQRN</sequence>
<feature type="transmembrane region" description="Helical" evidence="2">
    <location>
        <begin position="28"/>
        <end position="47"/>
    </location>
</feature>
<feature type="transmembrane region" description="Helical" evidence="2">
    <location>
        <begin position="265"/>
        <end position="281"/>
    </location>
</feature>
<feature type="transmembrane region" description="Helical" evidence="2">
    <location>
        <begin position="6"/>
        <end position="21"/>
    </location>
</feature>
<gene>
    <name evidence="3" type="ORF">BJP34_21125</name>
</gene>
<evidence type="ECO:0008006" key="5">
    <source>
        <dbReference type="Google" id="ProtNLM"/>
    </source>
</evidence>
<protein>
    <recommendedName>
        <fullName evidence="5">O-antigen ligase domain-containing protein</fullName>
    </recommendedName>
</protein>
<feature type="region of interest" description="Disordered" evidence="1">
    <location>
        <begin position="441"/>
        <end position="471"/>
    </location>
</feature>
<keyword evidence="2" id="KW-0812">Transmembrane</keyword>
<feature type="transmembrane region" description="Helical" evidence="2">
    <location>
        <begin position="139"/>
        <end position="158"/>
    </location>
</feature>
<dbReference type="EMBL" id="CP017599">
    <property type="protein sequence ID" value="AOX01607.1"/>
    <property type="molecule type" value="Genomic_DNA"/>
</dbReference>
<accession>A0A1D8TVD0</accession>
<feature type="transmembrane region" description="Helical" evidence="2">
    <location>
        <begin position="191"/>
        <end position="213"/>
    </location>
</feature>
<keyword evidence="2" id="KW-0472">Membrane</keyword>
<dbReference type="STRING" id="1458985.BJP34_21125"/>
<keyword evidence="2" id="KW-1133">Transmembrane helix</keyword>
<feature type="transmembrane region" description="Helical" evidence="2">
    <location>
        <begin position="228"/>
        <end position="258"/>
    </location>
</feature>
<feature type="transmembrane region" description="Helical" evidence="2">
    <location>
        <begin position="353"/>
        <end position="383"/>
    </location>
</feature>
<feature type="compositionally biased region" description="Low complexity" evidence="1">
    <location>
        <begin position="451"/>
        <end position="462"/>
    </location>
</feature>